<dbReference type="GO" id="GO:0004497">
    <property type="term" value="F:monooxygenase activity"/>
    <property type="evidence" value="ECO:0007669"/>
    <property type="project" value="UniProtKB-KW"/>
</dbReference>
<dbReference type="GO" id="GO:0016705">
    <property type="term" value="F:oxidoreductase activity, acting on paired donors, with incorporation or reduction of molecular oxygen"/>
    <property type="evidence" value="ECO:0007669"/>
    <property type="project" value="InterPro"/>
</dbReference>
<gene>
    <name evidence="9" type="ORF">CQW23_25420</name>
</gene>
<accession>A0A2G2VKX7</accession>
<feature type="chain" id="PRO_5013807564" evidence="8">
    <location>
        <begin position="23"/>
        <end position="530"/>
    </location>
</feature>
<comment type="similarity">
    <text evidence="2 7">Belongs to the cytochrome P450 family.</text>
</comment>
<keyword evidence="4 7" id="KW-0560">Oxidoreductase</keyword>
<evidence type="ECO:0000256" key="7">
    <source>
        <dbReference type="RuleBase" id="RU000461"/>
    </source>
</evidence>
<keyword evidence="7" id="KW-0503">Monooxygenase</keyword>
<dbReference type="InterPro" id="IPR036396">
    <property type="entry name" value="Cyt_P450_sf"/>
</dbReference>
<evidence type="ECO:0000256" key="3">
    <source>
        <dbReference type="ARBA" id="ARBA00022723"/>
    </source>
</evidence>
<dbReference type="Pfam" id="PF00067">
    <property type="entry name" value="p450"/>
    <property type="match status" value="1"/>
</dbReference>
<evidence type="ECO:0000256" key="1">
    <source>
        <dbReference type="ARBA" id="ARBA00001971"/>
    </source>
</evidence>
<evidence type="ECO:0000256" key="5">
    <source>
        <dbReference type="ARBA" id="ARBA00023004"/>
    </source>
</evidence>
<dbReference type="PRINTS" id="PR00385">
    <property type="entry name" value="P450"/>
</dbReference>
<keyword evidence="8" id="KW-0732">Signal</keyword>
<dbReference type="SUPFAM" id="SSF48264">
    <property type="entry name" value="Cytochrome P450"/>
    <property type="match status" value="1"/>
</dbReference>
<evidence type="ECO:0000256" key="8">
    <source>
        <dbReference type="SAM" id="SignalP"/>
    </source>
</evidence>
<reference evidence="10" key="2">
    <citation type="journal article" date="2017" name="J. Anim. Genet.">
        <title>Multiple reference genome sequences of hot pepper reveal the massive evolution of plant disease resistance genes by retroduplication.</title>
        <authorList>
            <person name="Kim S."/>
            <person name="Park J."/>
            <person name="Yeom S.-I."/>
            <person name="Kim Y.-M."/>
            <person name="Seo E."/>
            <person name="Kim K.-T."/>
            <person name="Kim M.-S."/>
            <person name="Lee J.M."/>
            <person name="Cheong K."/>
            <person name="Shin H.-S."/>
            <person name="Kim S.-B."/>
            <person name="Han K."/>
            <person name="Lee J."/>
            <person name="Park M."/>
            <person name="Lee H.-A."/>
            <person name="Lee H.-Y."/>
            <person name="Lee Y."/>
            <person name="Oh S."/>
            <person name="Lee J.H."/>
            <person name="Choi E."/>
            <person name="Choi E."/>
            <person name="Lee S.E."/>
            <person name="Jeon J."/>
            <person name="Kim H."/>
            <person name="Choi G."/>
            <person name="Song H."/>
            <person name="Lee J."/>
            <person name="Lee S.-C."/>
            <person name="Kwon J.-K."/>
            <person name="Lee H.-Y."/>
            <person name="Koo N."/>
            <person name="Hong Y."/>
            <person name="Kim R.W."/>
            <person name="Kang W.-H."/>
            <person name="Huh J.H."/>
            <person name="Kang B.-C."/>
            <person name="Yang T.-J."/>
            <person name="Lee Y.-H."/>
            <person name="Bennetzen J.L."/>
            <person name="Choi D."/>
        </authorList>
    </citation>
    <scope>NUCLEOTIDE SEQUENCE [LARGE SCALE GENOMIC DNA]</scope>
    <source>
        <strain evidence="10">cv. PBC81</strain>
    </source>
</reference>
<dbReference type="PANTHER" id="PTHR24296">
    <property type="entry name" value="CYTOCHROME P450"/>
    <property type="match status" value="1"/>
</dbReference>
<evidence type="ECO:0000256" key="2">
    <source>
        <dbReference type="ARBA" id="ARBA00010617"/>
    </source>
</evidence>
<evidence type="ECO:0000256" key="4">
    <source>
        <dbReference type="ARBA" id="ARBA00023002"/>
    </source>
</evidence>
<protein>
    <submittedName>
        <fullName evidence="9">Uncharacterized protein</fullName>
    </submittedName>
</protein>
<dbReference type="Proteomes" id="UP000224567">
    <property type="component" value="Unassembled WGS sequence"/>
</dbReference>
<dbReference type="STRING" id="33114.A0A2G2VKX7"/>
<evidence type="ECO:0000256" key="6">
    <source>
        <dbReference type="PIRSR" id="PIRSR602401-1"/>
    </source>
</evidence>
<dbReference type="GO" id="GO:0005506">
    <property type="term" value="F:iron ion binding"/>
    <property type="evidence" value="ECO:0007669"/>
    <property type="project" value="InterPro"/>
</dbReference>
<comment type="cofactor">
    <cofactor evidence="1 6">
        <name>heme</name>
        <dbReference type="ChEBI" id="CHEBI:30413"/>
    </cofactor>
</comment>
<keyword evidence="6 7" id="KW-0349">Heme</keyword>
<organism evidence="9 10">
    <name type="scientific">Capsicum baccatum</name>
    <name type="common">Peruvian pepper</name>
    <dbReference type="NCBI Taxonomy" id="33114"/>
    <lineage>
        <taxon>Eukaryota</taxon>
        <taxon>Viridiplantae</taxon>
        <taxon>Streptophyta</taxon>
        <taxon>Embryophyta</taxon>
        <taxon>Tracheophyta</taxon>
        <taxon>Spermatophyta</taxon>
        <taxon>Magnoliopsida</taxon>
        <taxon>eudicotyledons</taxon>
        <taxon>Gunneridae</taxon>
        <taxon>Pentapetalae</taxon>
        <taxon>asterids</taxon>
        <taxon>lamiids</taxon>
        <taxon>Solanales</taxon>
        <taxon>Solanaceae</taxon>
        <taxon>Solanoideae</taxon>
        <taxon>Capsiceae</taxon>
        <taxon>Capsicum</taxon>
    </lineage>
</organism>
<dbReference type="InterPro" id="IPR017972">
    <property type="entry name" value="Cyt_P450_CS"/>
</dbReference>
<dbReference type="PROSITE" id="PS00086">
    <property type="entry name" value="CYTOCHROME_P450"/>
    <property type="match status" value="1"/>
</dbReference>
<name>A0A2G2VKX7_CAPBA</name>
<dbReference type="EMBL" id="MLFT02000011">
    <property type="protein sequence ID" value="PHT33620.1"/>
    <property type="molecule type" value="Genomic_DNA"/>
</dbReference>
<keyword evidence="5 6" id="KW-0408">Iron</keyword>
<feature type="binding site" description="axial binding residue" evidence="6">
    <location>
        <position position="470"/>
    </location>
    <ligand>
        <name>heme</name>
        <dbReference type="ChEBI" id="CHEBI:30413"/>
    </ligand>
    <ligandPart>
        <name>Fe</name>
        <dbReference type="ChEBI" id="CHEBI:18248"/>
    </ligandPart>
</feature>
<dbReference type="InterPro" id="IPR001128">
    <property type="entry name" value="Cyt_P450"/>
</dbReference>
<dbReference type="GO" id="GO:0020037">
    <property type="term" value="F:heme binding"/>
    <property type="evidence" value="ECO:0007669"/>
    <property type="project" value="InterPro"/>
</dbReference>
<reference evidence="9 10" key="1">
    <citation type="journal article" date="2017" name="Genome Biol.">
        <title>New reference genome sequences of hot pepper reveal the massive evolution of plant disease-resistance genes by retroduplication.</title>
        <authorList>
            <person name="Kim S."/>
            <person name="Park J."/>
            <person name="Yeom S.I."/>
            <person name="Kim Y.M."/>
            <person name="Seo E."/>
            <person name="Kim K.T."/>
            <person name="Kim M.S."/>
            <person name="Lee J.M."/>
            <person name="Cheong K."/>
            <person name="Shin H.S."/>
            <person name="Kim S.B."/>
            <person name="Han K."/>
            <person name="Lee J."/>
            <person name="Park M."/>
            <person name="Lee H.A."/>
            <person name="Lee H.Y."/>
            <person name="Lee Y."/>
            <person name="Oh S."/>
            <person name="Lee J.H."/>
            <person name="Choi E."/>
            <person name="Choi E."/>
            <person name="Lee S.E."/>
            <person name="Jeon J."/>
            <person name="Kim H."/>
            <person name="Choi G."/>
            <person name="Song H."/>
            <person name="Lee J."/>
            <person name="Lee S.C."/>
            <person name="Kwon J.K."/>
            <person name="Lee H.Y."/>
            <person name="Koo N."/>
            <person name="Hong Y."/>
            <person name="Kim R.W."/>
            <person name="Kang W.H."/>
            <person name="Huh J.H."/>
            <person name="Kang B.C."/>
            <person name="Yang T.J."/>
            <person name="Lee Y.H."/>
            <person name="Bennetzen J.L."/>
            <person name="Choi D."/>
        </authorList>
    </citation>
    <scope>NUCLEOTIDE SEQUENCE [LARGE SCALE GENOMIC DNA]</scope>
    <source>
        <strain evidence="10">cv. PBC81</strain>
    </source>
</reference>
<dbReference type="Gene3D" id="1.10.630.10">
    <property type="entry name" value="Cytochrome P450"/>
    <property type="match status" value="1"/>
</dbReference>
<sequence length="530" mass="60539">MSTIVLGVYFVWFCLLFGKLKGPKTWPLVGSIPEMLLNIGRIHEWTTDQLLASPTLGTYQTCGICIPFINNWRRSFTTVTCHPKTLEHILRTKFHNYPKGPTWQDTFADVLGNQGISYVTGEEWNLLRKIVVPVLAKSRLHPALDRWVNPTIKNDLLPILDKASKHNISVDLQKLMTCFGTDNIFGIALGKKLKTLLNPDDPVAVAMDTIFKYAFRRFFYPDFLWKFMRFFSIGSEGSLKKSLHILNNVITEAQEECSNINKDETCDNLLRAFTRKVQVNGHILPSSAITGTIRDILLAGRDSVSTSATWFLWLIMNDPRVDRKIVREIIMILTKTRGKDMNGSKVTNFIEKPCDRETQDQWMEEPLSYEEINSLVYLHATLLESLRLYPAVPRIVRYAICDDILPDGTYVPAGSDIMLSLYSVGRMKSVWGEDCLEFKPERWLSADETRIDMPEDGYKYAAFNGGSRMCIAKYLTYLEMKSAASAILLRYKLSPVPGHQVSQQLSFTLSMKDFKVNLKPRDLSEFGIRK</sequence>
<proteinExistence type="inferred from homology"/>
<dbReference type="OrthoDB" id="1292940at2759"/>
<feature type="signal peptide" evidence="8">
    <location>
        <begin position="1"/>
        <end position="22"/>
    </location>
</feature>
<dbReference type="AlphaFoldDB" id="A0A2G2VKX7"/>
<evidence type="ECO:0000313" key="10">
    <source>
        <dbReference type="Proteomes" id="UP000224567"/>
    </source>
</evidence>
<keyword evidence="10" id="KW-1185">Reference proteome</keyword>
<keyword evidence="3 6" id="KW-0479">Metal-binding</keyword>
<comment type="caution">
    <text evidence="9">The sequence shown here is derived from an EMBL/GenBank/DDBJ whole genome shotgun (WGS) entry which is preliminary data.</text>
</comment>
<evidence type="ECO:0000313" key="9">
    <source>
        <dbReference type="EMBL" id="PHT33620.1"/>
    </source>
</evidence>
<dbReference type="PRINTS" id="PR00463">
    <property type="entry name" value="EP450I"/>
</dbReference>
<dbReference type="GO" id="GO:0006629">
    <property type="term" value="P:lipid metabolic process"/>
    <property type="evidence" value="ECO:0007669"/>
    <property type="project" value="UniProtKB-ARBA"/>
</dbReference>
<dbReference type="InterPro" id="IPR002401">
    <property type="entry name" value="Cyt_P450_E_grp-I"/>
</dbReference>